<accession>A0A1R4B1W4</accession>
<dbReference type="SUPFAM" id="SSF56935">
    <property type="entry name" value="Porins"/>
    <property type="match status" value="1"/>
</dbReference>
<dbReference type="InterPro" id="IPR050298">
    <property type="entry name" value="Gram-neg_bact_OMP"/>
</dbReference>
<dbReference type="InterPro" id="IPR033900">
    <property type="entry name" value="Gram_neg_porin_domain"/>
</dbReference>
<dbReference type="InterPro" id="IPR023614">
    <property type="entry name" value="Porin_dom_sf"/>
</dbReference>
<feature type="domain" description="Porin" evidence="5">
    <location>
        <begin position="7"/>
        <end position="322"/>
    </location>
</feature>
<gene>
    <name evidence="6" type="primary">ompH</name>
    <name evidence="6" type="ORF">VPAL9027_00841</name>
</gene>
<feature type="chain" id="PRO_5012661435" evidence="4">
    <location>
        <begin position="20"/>
        <end position="343"/>
    </location>
</feature>
<dbReference type="Pfam" id="PF13609">
    <property type="entry name" value="Porin_4"/>
    <property type="match status" value="1"/>
</dbReference>
<reference evidence="6 7" key="1">
    <citation type="submission" date="2017-02" db="EMBL/GenBank/DDBJ databases">
        <authorList>
            <person name="Peterson S.W."/>
        </authorList>
    </citation>
    <scope>NUCLEOTIDE SEQUENCE [LARGE SCALE GENOMIC DNA]</scope>
    <source>
        <strain evidence="6 7">CECT 9027</strain>
    </source>
</reference>
<feature type="signal peptide" evidence="4">
    <location>
        <begin position="1"/>
        <end position="19"/>
    </location>
</feature>
<dbReference type="PANTHER" id="PTHR34501">
    <property type="entry name" value="PROTEIN YDDL-RELATED"/>
    <property type="match status" value="1"/>
</dbReference>
<evidence type="ECO:0000256" key="4">
    <source>
        <dbReference type="SAM" id="SignalP"/>
    </source>
</evidence>
<dbReference type="GO" id="GO:0009279">
    <property type="term" value="C:cell outer membrane"/>
    <property type="evidence" value="ECO:0007669"/>
    <property type="project" value="UniProtKB-SubCell"/>
</dbReference>
<keyword evidence="2 4" id="KW-0732">Signal</keyword>
<sequence length="343" mass="37479">MKKTLIALAVLASAGSVNAAEILKTDTASVDFYGQLREEIKQISYDAGKVKSTDTSTSISSGSSRAGVNARYAVSSDLDVIATVEFGIGQTNSGDNRKHYIGFASKDYGTLTLGKQSILTDDIWGVENDWLGWGYSVLPEAEGYDMSWLQDAMLKYTFQSDNGWVSASYSYDNGKSDPETAELYAGTAFGNLDVYGGIGYQRDETSSDASVIVKNGAATVDPAATKDTTLTHGMLTVNYNGDGWNLGTTYWHAKVEDDNANTTLNTDSYVVAGSYNVTKKTSVYGGFEYIDDFQAEDNTYNNTYAGVLYQYASWSKLYVETGISDDGRYNTDRYYGIGTRLYW</sequence>
<dbReference type="RefSeq" id="WP_159439097.1">
    <property type="nucleotide sequence ID" value="NZ_AP024887.1"/>
</dbReference>
<name>A0A1R4B1W4_9VIBR</name>
<comment type="subcellular location">
    <subcellularLocation>
        <location evidence="1">Cell outer membrane</location>
        <topology evidence="1">Multi-pass membrane protein</topology>
    </subcellularLocation>
</comment>
<dbReference type="PANTHER" id="PTHR34501:SF2">
    <property type="entry name" value="OUTER MEMBRANE PORIN F-RELATED"/>
    <property type="match status" value="1"/>
</dbReference>
<evidence type="ECO:0000256" key="3">
    <source>
        <dbReference type="ARBA" id="ARBA00023136"/>
    </source>
</evidence>
<evidence type="ECO:0000256" key="2">
    <source>
        <dbReference type="ARBA" id="ARBA00022729"/>
    </source>
</evidence>
<dbReference type="STRING" id="1918946.VPAL9027_00841"/>
<keyword evidence="7" id="KW-1185">Reference proteome</keyword>
<organism evidence="6 7">
    <name type="scientific">Vibrio palustris</name>
    <dbReference type="NCBI Taxonomy" id="1918946"/>
    <lineage>
        <taxon>Bacteria</taxon>
        <taxon>Pseudomonadati</taxon>
        <taxon>Pseudomonadota</taxon>
        <taxon>Gammaproteobacteria</taxon>
        <taxon>Vibrionales</taxon>
        <taxon>Vibrionaceae</taxon>
        <taxon>Vibrio</taxon>
    </lineage>
</organism>
<dbReference type="CDD" id="cd00342">
    <property type="entry name" value="gram_neg_porins"/>
    <property type="match status" value="1"/>
</dbReference>
<dbReference type="Gene3D" id="2.40.160.10">
    <property type="entry name" value="Porin"/>
    <property type="match status" value="1"/>
</dbReference>
<evidence type="ECO:0000313" key="7">
    <source>
        <dbReference type="Proteomes" id="UP000189475"/>
    </source>
</evidence>
<dbReference type="AlphaFoldDB" id="A0A1R4B1W4"/>
<protein>
    <submittedName>
        <fullName evidence="6">Porin-like protein H</fullName>
    </submittedName>
</protein>
<evidence type="ECO:0000256" key="1">
    <source>
        <dbReference type="ARBA" id="ARBA00004571"/>
    </source>
</evidence>
<keyword evidence="3" id="KW-0472">Membrane</keyword>
<dbReference type="GO" id="GO:0015288">
    <property type="term" value="F:porin activity"/>
    <property type="evidence" value="ECO:0007669"/>
    <property type="project" value="InterPro"/>
</dbReference>
<dbReference type="Proteomes" id="UP000189475">
    <property type="component" value="Unassembled WGS sequence"/>
</dbReference>
<evidence type="ECO:0000259" key="5">
    <source>
        <dbReference type="Pfam" id="PF13609"/>
    </source>
</evidence>
<dbReference type="OrthoDB" id="5904191at2"/>
<dbReference type="EMBL" id="FUFT01000002">
    <property type="protein sequence ID" value="SJL82900.1"/>
    <property type="molecule type" value="Genomic_DNA"/>
</dbReference>
<evidence type="ECO:0000313" key="6">
    <source>
        <dbReference type="EMBL" id="SJL82900.1"/>
    </source>
</evidence>
<proteinExistence type="predicted"/>